<dbReference type="GO" id="GO:0003676">
    <property type="term" value="F:nucleic acid binding"/>
    <property type="evidence" value="ECO:0007669"/>
    <property type="project" value="InterPro"/>
</dbReference>
<evidence type="ECO:0000259" key="4">
    <source>
        <dbReference type="Pfam" id="PF01612"/>
    </source>
</evidence>
<evidence type="ECO:0000256" key="2">
    <source>
        <dbReference type="ARBA" id="ARBA00022801"/>
    </source>
</evidence>
<evidence type="ECO:0000256" key="3">
    <source>
        <dbReference type="SAM" id="MobiDB-lite"/>
    </source>
</evidence>
<reference evidence="5 6" key="1">
    <citation type="submission" date="2016-02" db="EMBL/GenBank/DDBJ databases">
        <title>Genome analysis of coral dinoflagellate symbionts highlights evolutionary adaptations to a symbiotic lifestyle.</title>
        <authorList>
            <person name="Aranda M."/>
            <person name="Li Y."/>
            <person name="Liew Y.J."/>
            <person name="Baumgarten S."/>
            <person name="Simakov O."/>
            <person name="Wilson M."/>
            <person name="Piel J."/>
            <person name="Ashoor H."/>
            <person name="Bougouffa S."/>
            <person name="Bajic V.B."/>
            <person name="Ryu T."/>
            <person name="Ravasi T."/>
            <person name="Bayer T."/>
            <person name="Micklem G."/>
            <person name="Kim H."/>
            <person name="Bhak J."/>
            <person name="Lajeunesse T.C."/>
            <person name="Voolstra C.R."/>
        </authorList>
    </citation>
    <scope>NUCLEOTIDE SEQUENCE [LARGE SCALE GENOMIC DNA]</scope>
    <source>
        <strain evidence="5 6">CCMP2467</strain>
    </source>
</reference>
<dbReference type="Pfam" id="PF01612">
    <property type="entry name" value="DNA_pol_A_exo1"/>
    <property type="match status" value="1"/>
</dbReference>
<dbReference type="GO" id="GO:0005737">
    <property type="term" value="C:cytoplasm"/>
    <property type="evidence" value="ECO:0007669"/>
    <property type="project" value="TreeGrafter"/>
</dbReference>
<keyword evidence="1" id="KW-0540">Nuclease</keyword>
<dbReference type="InterPro" id="IPR002562">
    <property type="entry name" value="3'-5'_exonuclease_dom"/>
</dbReference>
<dbReference type="InterPro" id="IPR012337">
    <property type="entry name" value="RNaseH-like_sf"/>
</dbReference>
<keyword evidence="6" id="KW-1185">Reference proteome</keyword>
<gene>
    <name evidence="5" type="primary">WEX</name>
    <name evidence="5" type="ORF">AK812_SmicGene14150</name>
</gene>
<dbReference type="OrthoDB" id="425147at2759"/>
<comment type="caution">
    <text evidence="5">The sequence shown here is derived from an EMBL/GenBank/DDBJ whole genome shotgun (WGS) entry which is preliminary data.</text>
</comment>
<dbReference type="GO" id="GO:0005634">
    <property type="term" value="C:nucleus"/>
    <property type="evidence" value="ECO:0007669"/>
    <property type="project" value="TreeGrafter"/>
</dbReference>
<dbReference type="Proteomes" id="UP000186817">
    <property type="component" value="Unassembled WGS sequence"/>
</dbReference>
<dbReference type="InterPro" id="IPR051132">
    <property type="entry name" value="3-5_Exonuclease_domain"/>
</dbReference>
<dbReference type="PANTHER" id="PTHR13620:SF104">
    <property type="entry name" value="EXONUCLEASE 3'-5' DOMAIN-CONTAINING PROTEIN 2"/>
    <property type="match status" value="1"/>
</dbReference>
<dbReference type="EMBL" id="LSRX01000250">
    <property type="protein sequence ID" value="OLQ02910.1"/>
    <property type="molecule type" value="Genomic_DNA"/>
</dbReference>
<organism evidence="5 6">
    <name type="scientific">Symbiodinium microadriaticum</name>
    <name type="common">Dinoflagellate</name>
    <name type="synonym">Zooxanthella microadriatica</name>
    <dbReference type="NCBI Taxonomy" id="2951"/>
    <lineage>
        <taxon>Eukaryota</taxon>
        <taxon>Sar</taxon>
        <taxon>Alveolata</taxon>
        <taxon>Dinophyceae</taxon>
        <taxon>Suessiales</taxon>
        <taxon>Symbiodiniaceae</taxon>
        <taxon>Symbiodinium</taxon>
    </lineage>
</organism>
<proteinExistence type="predicted"/>
<protein>
    <submittedName>
        <fullName evidence="5">Werner Syndrome-like exonuclease</fullName>
    </submittedName>
</protein>
<dbReference type="InterPro" id="IPR036397">
    <property type="entry name" value="RNaseH_sf"/>
</dbReference>
<evidence type="ECO:0000256" key="1">
    <source>
        <dbReference type="ARBA" id="ARBA00022722"/>
    </source>
</evidence>
<feature type="compositionally biased region" description="Basic and acidic residues" evidence="3">
    <location>
        <begin position="236"/>
        <end position="251"/>
    </location>
</feature>
<evidence type="ECO:0000313" key="5">
    <source>
        <dbReference type="EMBL" id="OLQ02910.1"/>
    </source>
</evidence>
<dbReference type="GO" id="GO:0008408">
    <property type="term" value="F:3'-5' exonuclease activity"/>
    <property type="evidence" value="ECO:0007669"/>
    <property type="project" value="InterPro"/>
</dbReference>
<dbReference type="Gene3D" id="3.30.420.10">
    <property type="entry name" value="Ribonuclease H-like superfamily/Ribonuclease H"/>
    <property type="match status" value="1"/>
</dbReference>
<dbReference type="SUPFAM" id="SSF53098">
    <property type="entry name" value="Ribonuclease H-like"/>
    <property type="match status" value="1"/>
</dbReference>
<accession>A0A1Q9E672</accession>
<name>A0A1Q9E672_SYMMI</name>
<dbReference type="GO" id="GO:0006139">
    <property type="term" value="P:nucleobase-containing compound metabolic process"/>
    <property type="evidence" value="ECO:0007669"/>
    <property type="project" value="InterPro"/>
</dbReference>
<feature type="region of interest" description="Disordered" evidence="3">
    <location>
        <begin position="236"/>
        <end position="267"/>
    </location>
</feature>
<evidence type="ECO:0000313" key="6">
    <source>
        <dbReference type="Proteomes" id="UP000186817"/>
    </source>
</evidence>
<sequence>MGVFRTIDAHCGLPDIQLLFTSDRKEIEDFLLGWDRRYHFGLDMEWRPNFVKGAPPSRSAVLTICNGPWVLAVDLVPFRKSWPQPLFDGLWRFLENDEHTFYGMGLAADAARLAIEFDCVVQGIDFLSAWPEQIVLKGGLEGLGNSLLGTSVKQSKAITRSNWDKRPLSEQQLMYLAEDAYLSWKIMRHLASLVPASEEWLVTMTDMYSHGQEFIRHGMYIEDACHDWTQAMHEWQQRQEEKKQKENSKKSDLKKRKRLESLRHGPV</sequence>
<dbReference type="PANTHER" id="PTHR13620">
    <property type="entry name" value="3-5 EXONUCLEASE"/>
    <property type="match status" value="1"/>
</dbReference>
<feature type="domain" description="3'-5' exonuclease" evidence="4">
    <location>
        <begin position="26"/>
        <end position="192"/>
    </location>
</feature>
<keyword evidence="2" id="KW-0378">Hydrolase</keyword>
<dbReference type="AlphaFoldDB" id="A0A1Q9E672"/>
<dbReference type="OMA" id="ICVDHRC"/>
<keyword evidence="5" id="KW-0269">Exonuclease</keyword>